<evidence type="ECO:0000256" key="1">
    <source>
        <dbReference type="SAM" id="Phobius"/>
    </source>
</evidence>
<organism evidence="2 3">
    <name type="scientific">Phenylobacterium zucineum (strain HLK1)</name>
    <dbReference type="NCBI Taxonomy" id="450851"/>
    <lineage>
        <taxon>Bacteria</taxon>
        <taxon>Pseudomonadati</taxon>
        <taxon>Pseudomonadota</taxon>
        <taxon>Alphaproteobacteria</taxon>
        <taxon>Caulobacterales</taxon>
        <taxon>Caulobacteraceae</taxon>
        <taxon>Phenylobacterium</taxon>
    </lineage>
</organism>
<dbReference type="EMBL" id="CP000748">
    <property type="protein sequence ID" value="ACG80239.1"/>
    <property type="molecule type" value="Genomic_DNA"/>
</dbReference>
<accession>B4RIR4</accession>
<dbReference type="eggNOG" id="ENOG503497Q">
    <property type="taxonomic scope" value="Bacteria"/>
</dbReference>
<dbReference type="RefSeq" id="WP_012520535.1">
    <property type="nucleotide sequence ID" value="NC_011143.1"/>
</dbReference>
<keyword evidence="1" id="KW-0472">Membrane</keyword>
<keyword evidence="1" id="KW-1133">Transmembrane helix</keyword>
<evidence type="ECO:0000313" key="3">
    <source>
        <dbReference type="Proteomes" id="UP000001868"/>
    </source>
</evidence>
<dbReference type="OrthoDB" id="9150915at2"/>
<dbReference type="Proteomes" id="UP000001868">
    <property type="component" value="Plasmid pHLK1"/>
</dbReference>
<name>B4RIR4_PHEZH</name>
<geneLocation type="plasmid" evidence="3">
    <name>pHLK1</name>
</geneLocation>
<keyword evidence="3" id="KW-1185">Reference proteome</keyword>
<dbReference type="KEGG" id="pzu:PHZ_p0297"/>
<keyword evidence="2" id="KW-0614">Plasmid</keyword>
<evidence type="ECO:0000313" key="2">
    <source>
        <dbReference type="EMBL" id="ACG80239.1"/>
    </source>
</evidence>
<dbReference type="HOGENOM" id="CLU_525674_0_0_5"/>
<dbReference type="AlphaFoldDB" id="B4RIR4"/>
<sequence length="518" mass="55698">MTEPLDLSAFSNPVVFPVEGLGAVVVEARKTAFHVWLAKGMETSRWPDGVVLMRDLLTEQARLADGASLDPAAVAALSEAALETAAGAFLDARHAVMGPLSAEAKEMAALQPQERQTDRLRRILFARAETALAPARRIGREISQRATDALRLGAAYKALGPVHEMMERQRRVADMFRPASSLMAAHEALYGGTAAAMIRAAEQAARLPKYRSPFEDLVGPNSVIGQMQANARRATEVLGVAQVYPHLATLGLTPKFGIYDQLFGEATSVARLLRSQFDLRLPGAALASIGALHAAEATLATRLVEAVQRPGFQATIVAGLDGVAARGAAADVLAHYDEDLDADAPVFGAVMAGVTALDETDAHARLDRLDAALARLAELVAEVLRRERQPITFLGVMNVVGVLVGVIGVGLAWLSYQGDEAERRGPDTAAVIAKLDELKAAQPPPQTARDLRYVHERAWLRSAPDAKAPAIRAIYPDQPLRVLEAGEAWAKVEAFDYASDRPLIGWISRRRLRVLPLD</sequence>
<evidence type="ECO:0008006" key="4">
    <source>
        <dbReference type="Google" id="ProtNLM"/>
    </source>
</evidence>
<gene>
    <name evidence="2" type="ordered locus">PHZ_p0297</name>
</gene>
<protein>
    <recommendedName>
        <fullName evidence="4">SH3 domain-containing protein</fullName>
    </recommendedName>
</protein>
<proteinExistence type="predicted"/>
<reference evidence="2 3" key="1">
    <citation type="journal article" date="2008" name="BMC Genomics">
        <title>Complete genome of Phenylobacterium zucineum - a novel facultative intracellular bacterium isolated from human erythroleukemia cell line K562.</title>
        <authorList>
            <person name="Luo Y."/>
            <person name="Xu X."/>
            <person name="Ding Z."/>
            <person name="Liu Z."/>
            <person name="Zhang B."/>
            <person name="Yan Z."/>
            <person name="Sun J."/>
            <person name="Hu S."/>
            <person name="Hu X."/>
        </authorList>
    </citation>
    <scope>NUCLEOTIDE SEQUENCE [LARGE SCALE GENOMIC DNA]</scope>
    <source>
        <strain evidence="3">HLK1</strain>
        <plasmid evidence="3">HLK1</plasmid>
        <plasmid evidence="3">Plasmid pHLK1</plasmid>
    </source>
</reference>
<feature type="transmembrane region" description="Helical" evidence="1">
    <location>
        <begin position="391"/>
        <end position="414"/>
    </location>
</feature>
<keyword evidence="1" id="KW-0812">Transmembrane</keyword>